<evidence type="ECO:0000313" key="2">
    <source>
        <dbReference type="EMBL" id="VAZ86811.1"/>
    </source>
</evidence>
<proteinExistence type="predicted"/>
<comment type="caution">
    <text evidence="1">The sequence shown here is derived from an EMBL/GenBank/DDBJ whole genome shotgun (WGS) entry which is preliminary data.</text>
</comment>
<dbReference type="Proteomes" id="UP000279331">
    <property type="component" value="Unassembled WGS sequence"/>
</dbReference>
<accession>A0AB38ULK9</accession>
<gene>
    <name evidence="1" type="ORF">LAUMK42_00266</name>
    <name evidence="2" type="ORF">LAUMK4_00052</name>
</gene>
<evidence type="ECO:0000313" key="4">
    <source>
        <dbReference type="Proteomes" id="UP000279331"/>
    </source>
</evidence>
<dbReference type="Proteomes" id="UP000271464">
    <property type="component" value="Unassembled WGS sequence"/>
</dbReference>
<protein>
    <submittedName>
        <fullName evidence="1">Uncharacterized protein</fullName>
    </submittedName>
</protein>
<sequence length="68" mass="7762">MGTGVVDVFHMRLQIRNLAAQPRGPRVVFGKRLHEPLHIVYKTLAGQISWITTEDHLLQLSLHPRIQA</sequence>
<dbReference type="AlphaFoldDB" id="A0AB38ULK9"/>
<name>A0AB38ULK9_9MYCO</name>
<dbReference type="EMBL" id="UPHM01000001">
    <property type="protein sequence ID" value="VAZ86811.1"/>
    <property type="molecule type" value="Genomic_DNA"/>
</dbReference>
<keyword evidence="3" id="KW-1185">Reference proteome</keyword>
<organism evidence="1 4">
    <name type="scientific">Mycobacterium persicum</name>
    <dbReference type="NCBI Taxonomy" id="1487726"/>
    <lineage>
        <taxon>Bacteria</taxon>
        <taxon>Bacillati</taxon>
        <taxon>Actinomycetota</taxon>
        <taxon>Actinomycetes</taxon>
        <taxon>Mycobacteriales</taxon>
        <taxon>Mycobacteriaceae</taxon>
        <taxon>Mycobacterium</taxon>
    </lineage>
</organism>
<dbReference type="EMBL" id="UPHL01000009">
    <property type="protein sequence ID" value="VAZ81465.1"/>
    <property type="molecule type" value="Genomic_DNA"/>
</dbReference>
<reference evidence="3 4" key="1">
    <citation type="submission" date="2018-09" db="EMBL/GenBank/DDBJ databases">
        <authorList>
            <person name="Tagini F."/>
        </authorList>
    </citation>
    <scope>NUCLEOTIDE SEQUENCE [LARGE SCALE GENOMIC DNA]</scope>
    <source>
        <strain evidence="2 3">MK4</strain>
        <strain evidence="1 4">MK42</strain>
    </source>
</reference>
<evidence type="ECO:0000313" key="3">
    <source>
        <dbReference type="Proteomes" id="UP000271464"/>
    </source>
</evidence>
<evidence type="ECO:0000313" key="1">
    <source>
        <dbReference type="EMBL" id="VAZ81465.1"/>
    </source>
</evidence>